<dbReference type="InterPro" id="IPR036396">
    <property type="entry name" value="Cyt_P450_sf"/>
</dbReference>
<dbReference type="EMBL" id="CAUOFW020001168">
    <property type="protein sequence ID" value="CAK9141707.1"/>
    <property type="molecule type" value="Genomic_DNA"/>
</dbReference>
<keyword evidence="5" id="KW-1185">Reference proteome</keyword>
<dbReference type="Pfam" id="PF00067">
    <property type="entry name" value="p450"/>
    <property type="match status" value="1"/>
</dbReference>
<name>A0ABC8RBU2_9AQUA</name>
<evidence type="ECO:0000256" key="1">
    <source>
        <dbReference type="ARBA" id="ARBA00010617"/>
    </source>
</evidence>
<protein>
    <recommendedName>
        <fullName evidence="6">Cytochrome P450 76AD1-like protein</fullName>
    </recommendedName>
</protein>
<dbReference type="SUPFAM" id="SSF48264">
    <property type="entry name" value="Cytochrome P450"/>
    <property type="match status" value="1"/>
</dbReference>
<accession>A0ABC8RBU2</accession>
<dbReference type="Proteomes" id="UP001642360">
    <property type="component" value="Unassembled WGS sequence"/>
</dbReference>
<reference evidence="4 5" key="1">
    <citation type="submission" date="2024-02" db="EMBL/GenBank/DDBJ databases">
        <authorList>
            <person name="Vignale AGUSTIN F."/>
            <person name="Sosa J E."/>
            <person name="Modenutti C."/>
        </authorList>
    </citation>
    <scope>NUCLEOTIDE SEQUENCE [LARGE SCALE GENOMIC DNA]</scope>
</reference>
<dbReference type="GO" id="GO:0046872">
    <property type="term" value="F:metal ion binding"/>
    <property type="evidence" value="ECO:0007669"/>
    <property type="project" value="UniProtKB-KW"/>
</dbReference>
<dbReference type="Gene3D" id="1.10.630.10">
    <property type="entry name" value="Cytochrome P450"/>
    <property type="match status" value="1"/>
</dbReference>
<gene>
    <name evidence="4" type="ORF">ILEXP_LOCUS9303</name>
</gene>
<evidence type="ECO:0000256" key="2">
    <source>
        <dbReference type="ARBA" id="ARBA00022723"/>
    </source>
</evidence>
<organism evidence="4 5">
    <name type="scientific">Ilex paraguariensis</name>
    <name type="common">yerba mate</name>
    <dbReference type="NCBI Taxonomy" id="185542"/>
    <lineage>
        <taxon>Eukaryota</taxon>
        <taxon>Viridiplantae</taxon>
        <taxon>Streptophyta</taxon>
        <taxon>Embryophyta</taxon>
        <taxon>Tracheophyta</taxon>
        <taxon>Spermatophyta</taxon>
        <taxon>Magnoliopsida</taxon>
        <taxon>eudicotyledons</taxon>
        <taxon>Gunneridae</taxon>
        <taxon>Pentapetalae</taxon>
        <taxon>asterids</taxon>
        <taxon>campanulids</taxon>
        <taxon>Aquifoliales</taxon>
        <taxon>Aquifoliaceae</taxon>
        <taxon>Ilex</taxon>
    </lineage>
</organism>
<proteinExistence type="inferred from homology"/>
<dbReference type="PANTHER" id="PTHR47950:SF14">
    <property type="entry name" value="CYTOCHROME P450 76A2-LIKE ISOFORM X1"/>
    <property type="match status" value="1"/>
</dbReference>
<dbReference type="InterPro" id="IPR001128">
    <property type="entry name" value="Cyt_P450"/>
</dbReference>
<feature type="non-terminal residue" evidence="4">
    <location>
        <position position="1"/>
    </location>
</feature>
<sequence length="100" mass="11597">SFNMLGNLMVSRDLVDPESKKGSEFFNAMIGLMEWTGHPNVVDVFPWLRWLDPQGLRRRMDRDLGNALRIASGIAKERMEELRGGRERKDFLDVLLEYEG</sequence>
<evidence type="ECO:0000313" key="4">
    <source>
        <dbReference type="EMBL" id="CAK9141707.1"/>
    </source>
</evidence>
<comment type="caution">
    <text evidence="4">The sequence shown here is derived from an EMBL/GenBank/DDBJ whole genome shotgun (WGS) entry which is preliminary data.</text>
</comment>
<dbReference type="PANTHER" id="PTHR47950">
    <property type="entry name" value="CYTOCHROME P450, FAMILY 76, SUBFAMILY C, POLYPEPTIDE 5-RELATED"/>
    <property type="match status" value="1"/>
</dbReference>
<evidence type="ECO:0008006" key="6">
    <source>
        <dbReference type="Google" id="ProtNLM"/>
    </source>
</evidence>
<comment type="similarity">
    <text evidence="1">Belongs to the cytochrome P450 family.</text>
</comment>
<keyword evidence="3" id="KW-0408">Iron</keyword>
<evidence type="ECO:0000256" key="3">
    <source>
        <dbReference type="ARBA" id="ARBA00023004"/>
    </source>
</evidence>
<evidence type="ECO:0000313" key="5">
    <source>
        <dbReference type="Proteomes" id="UP001642360"/>
    </source>
</evidence>
<dbReference type="AlphaFoldDB" id="A0ABC8RBU2"/>
<keyword evidence="2" id="KW-0479">Metal-binding</keyword>